<keyword evidence="2" id="KW-0732">Signal</keyword>
<evidence type="ECO:0000256" key="1">
    <source>
        <dbReference type="SAM" id="MobiDB-lite"/>
    </source>
</evidence>
<comment type="caution">
    <text evidence="3">The sequence shown here is derived from an EMBL/GenBank/DDBJ whole genome shotgun (WGS) entry which is preliminary data.</text>
</comment>
<feature type="signal peptide" evidence="2">
    <location>
        <begin position="1"/>
        <end position="22"/>
    </location>
</feature>
<feature type="region of interest" description="Disordered" evidence="1">
    <location>
        <begin position="87"/>
        <end position="140"/>
    </location>
</feature>
<sequence>MIQKKALIATGTALLMLASALAWTLHALGNAREESGRLESELAQAVAANESNQLTIDELEQAVSGLRSRRLAEQARADAMDLELQQQRQATAERVQTLQDEMDRDRETDDAYRDWADRPLPDTVADRLRRAGGRNGDPDS</sequence>
<gene>
    <name evidence="3" type="ORF">RBH19_05420</name>
</gene>
<evidence type="ECO:0000256" key="2">
    <source>
        <dbReference type="SAM" id="SignalP"/>
    </source>
</evidence>
<feature type="compositionally biased region" description="Basic and acidic residues" evidence="1">
    <location>
        <begin position="101"/>
        <end position="129"/>
    </location>
</feature>
<organism evidence="3 4">
    <name type="scientific">Natronospira bacteriovora</name>
    <dbReference type="NCBI Taxonomy" id="3069753"/>
    <lineage>
        <taxon>Bacteria</taxon>
        <taxon>Pseudomonadati</taxon>
        <taxon>Pseudomonadota</taxon>
        <taxon>Gammaproteobacteria</taxon>
        <taxon>Natronospirales</taxon>
        <taxon>Natronospiraceae</taxon>
        <taxon>Natronospira</taxon>
    </lineage>
</organism>
<evidence type="ECO:0000313" key="4">
    <source>
        <dbReference type="Proteomes" id="UP001239019"/>
    </source>
</evidence>
<dbReference type="EMBL" id="JAVDDT010000002">
    <property type="protein sequence ID" value="MDQ2069303.1"/>
    <property type="molecule type" value="Genomic_DNA"/>
</dbReference>
<dbReference type="Proteomes" id="UP001239019">
    <property type="component" value="Unassembled WGS sequence"/>
</dbReference>
<evidence type="ECO:0008006" key="5">
    <source>
        <dbReference type="Google" id="ProtNLM"/>
    </source>
</evidence>
<name>A0ABU0W5J6_9GAMM</name>
<reference evidence="3 4" key="1">
    <citation type="submission" date="2023-08" db="EMBL/GenBank/DDBJ databases">
        <title>Whole-genome sequencing of halo(alkali)philic microorganisms from hypersaline lakes.</title>
        <authorList>
            <person name="Sorokin D.Y."/>
            <person name="Abbas B."/>
            <person name="Merkel A.Y."/>
        </authorList>
    </citation>
    <scope>NUCLEOTIDE SEQUENCE [LARGE SCALE GENOMIC DNA]</scope>
    <source>
        <strain evidence="3 4">AB-CW4</strain>
    </source>
</reference>
<dbReference type="RefSeq" id="WP_306727787.1">
    <property type="nucleotide sequence ID" value="NZ_JAVDDT010000002.1"/>
</dbReference>
<keyword evidence="4" id="KW-1185">Reference proteome</keyword>
<feature type="chain" id="PRO_5046235084" description="LysB family phage lysis regulatory protein" evidence="2">
    <location>
        <begin position="23"/>
        <end position="140"/>
    </location>
</feature>
<evidence type="ECO:0000313" key="3">
    <source>
        <dbReference type="EMBL" id="MDQ2069303.1"/>
    </source>
</evidence>
<proteinExistence type="predicted"/>
<protein>
    <recommendedName>
        <fullName evidence="5">LysB family phage lysis regulatory protein</fullName>
    </recommendedName>
</protein>
<accession>A0ABU0W5J6</accession>
<feature type="compositionally biased region" description="Polar residues" evidence="1">
    <location>
        <begin position="87"/>
        <end position="99"/>
    </location>
</feature>